<evidence type="ECO:0000313" key="11">
    <source>
        <dbReference type="Ensembl" id="ENSOTSP00005078430.1"/>
    </source>
</evidence>
<comment type="function">
    <text evidence="7">RNA helicase.</text>
</comment>
<feature type="region of interest" description="Disordered" evidence="8">
    <location>
        <begin position="22"/>
        <end position="55"/>
    </location>
</feature>
<keyword evidence="2 6" id="KW-0378">Hydrolase</keyword>
<dbReference type="GO" id="GO:0005524">
    <property type="term" value="F:ATP binding"/>
    <property type="evidence" value="ECO:0007669"/>
    <property type="project" value="UniProtKB-UniRule"/>
</dbReference>
<dbReference type="AlphaFoldDB" id="A0A8C8MBY5"/>
<dbReference type="Pfam" id="PF00271">
    <property type="entry name" value="Helicase_C"/>
    <property type="match status" value="1"/>
</dbReference>
<keyword evidence="12" id="KW-1185">Reference proteome</keyword>
<evidence type="ECO:0000256" key="1">
    <source>
        <dbReference type="ARBA" id="ARBA00022741"/>
    </source>
</evidence>
<dbReference type="EC" id="3.6.4.13" evidence="7"/>
<dbReference type="SMART" id="SM00487">
    <property type="entry name" value="DEXDc"/>
    <property type="match status" value="1"/>
</dbReference>
<dbReference type="SUPFAM" id="SSF52540">
    <property type="entry name" value="P-loop containing nucleoside triphosphate hydrolases"/>
    <property type="match status" value="2"/>
</dbReference>
<evidence type="ECO:0000256" key="5">
    <source>
        <dbReference type="ARBA" id="ARBA00022884"/>
    </source>
</evidence>
<dbReference type="Proteomes" id="UP000694402">
    <property type="component" value="Unassembled WGS sequence"/>
</dbReference>
<organism evidence="11 12">
    <name type="scientific">Oncorhynchus tshawytscha</name>
    <name type="common">Chinook salmon</name>
    <name type="synonym">Salmo tshawytscha</name>
    <dbReference type="NCBI Taxonomy" id="74940"/>
    <lineage>
        <taxon>Eukaryota</taxon>
        <taxon>Metazoa</taxon>
        <taxon>Chordata</taxon>
        <taxon>Craniata</taxon>
        <taxon>Vertebrata</taxon>
        <taxon>Euteleostomi</taxon>
        <taxon>Actinopterygii</taxon>
        <taxon>Neopterygii</taxon>
        <taxon>Teleostei</taxon>
        <taxon>Protacanthopterygii</taxon>
        <taxon>Salmoniformes</taxon>
        <taxon>Salmonidae</taxon>
        <taxon>Salmoninae</taxon>
        <taxon>Oncorhynchus</taxon>
    </lineage>
</organism>
<dbReference type="InterPro" id="IPR011545">
    <property type="entry name" value="DEAD/DEAH_box_helicase_dom"/>
</dbReference>
<dbReference type="PROSITE" id="PS00039">
    <property type="entry name" value="DEAD_ATP_HELICASE"/>
    <property type="match status" value="1"/>
</dbReference>
<reference evidence="11" key="1">
    <citation type="submission" date="2025-08" db="UniProtKB">
        <authorList>
            <consortium name="Ensembl"/>
        </authorList>
    </citation>
    <scope>IDENTIFICATION</scope>
</reference>
<feature type="domain" description="Helicase C-terminal" evidence="10">
    <location>
        <begin position="331"/>
        <end position="460"/>
    </location>
</feature>
<proteinExistence type="inferred from homology"/>
<protein>
    <recommendedName>
        <fullName evidence="7">ATP-dependent RNA helicase</fullName>
        <ecNumber evidence="7">3.6.4.13</ecNumber>
    </recommendedName>
</protein>
<dbReference type="InterPro" id="IPR027417">
    <property type="entry name" value="P-loop_NTPase"/>
</dbReference>
<keyword evidence="4 6" id="KW-0067">ATP-binding</keyword>
<dbReference type="InterPro" id="IPR001650">
    <property type="entry name" value="Helicase_C-like"/>
</dbReference>
<dbReference type="Ensembl" id="ENSOTST00005084979.2">
    <property type="protein sequence ID" value="ENSOTSP00005078430.1"/>
    <property type="gene ID" value="ENSOTSG00005036870.2"/>
</dbReference>
<dbReference type="Pfam" id="PF00270">
    <property type="entry name" value="DEAD"/>
    <property type="match status" value="1"/>
</dbReference>
<dbReference type="InterPro" id="IPR014001">
    <property type="entry name" value="Helicase_ATP-bd"/>
</dbReference>
<gene>
    <name evidence="11" type="primary">DDX51</name>
</gene>
<evidence type="ECO:0000259" key="9">
    <source>
        <dbReference type="PROSITE" id="PS51192"/>
    </source>
</evidence>
<evidence type="ECO:0000256" key="7">
    <source>
        <dbReference type="RuleBase" id="RU365068"/>
    </source>
</evidence>
<comment type="catalytic activity">
    <reaction evidence="7">
        <text>ATP + H2O = ADP + phosphate + H(+)</text>
        <dbReference type="Rhea" id="RHEA:13065"/>
        <dbReference type="ChEBI" id="CHEBI:15377"/>
        <dbReference type="ChEBI" id="CHEBI:15378"/>
        <dbReference type="ChEBI" id="CHEBI:30616"/>
        <dbReference type="ChEBI" id="CHEBI:43474"/>
        <dbReference type="ChEBI" id="CHEBI:456216"/>
        <dbReference type="EC" id="3.6.4.13"/>
    </reaction>
</comment>
<evidence type="ECO:0000256" key="8">
    <source>
        <dbReference type="SAM" id="MobiDB-lite"/>
    </source>
</evidence>
<dbReference type="PROSITE" id="PS51192">
    <property type="entry name" value="HELICASE_ATP_BIND_1"/>
    <property type="match status" value="1"/>
</dbReference>
<reference evidence="11" key="2">
    <citation type="submission" date="2025-09" db="UniProtKB">
        <authorList>
            <consortium name="Ensembl"/>
        </authorList>
    </citation>
    <scope>IDENTIFICATION</scope>
</reference>
<dbReference type="GeneTree" id="ENSGT00550000075141"/>
<evidence type="ECO:0000256" key="2">
    <source>
        <dbReference type="ARBA" id="ARBA00022801"/>
    </source>
</evidence>
<dbReference type="InterPro" id="IPR000629">
    <property type="entry name" value="RNA-helicase_DEAD-box_CS"/>
</dbReference>
<comment type="similarity">
    <text evidence="6">Belongs to the DEAD box helicase family.</text>
</comment>
<evidence type="ECO:0000259" key="10">
    <source>
        <dbReference type="PROSITE" id="PS51194"/>
    </source>
</evidence>
<dbReference type="GO" id="GO:0003724">
    <property type="term" value="F:RNA helicase activity"/>
    <property type="evidence" value="ECO:0007669"/>
    <property type="project" value="UniProtKB-EC"/>
</dbReference>
<dbReference type="GO" id="GO:0016787">
    <property type="term" value="F:hydrolase activity"/>
    <property type="evidence" value="ECO:0007669"/>
    <property type="project" value="UniProtKB-KW"/>
</dbReference>
<feature type="domain" description="Helicase ATP-binding" evidence="9">
    <location>
        <begin position="200"/>
        <end position="304"/>
    </location>
</feature>
<feature type="compositionally biased region" description="Basic and acidic residues" evidence="8">
    <location>
        <begin position="27"/>
        <end position="55"/>
    </location>
</feature>
<comment type="domain">
    <text evidence="7">The Q motif is unique to and characteristic of the DEAD box family of RNA helicases and controls ATP binding and hydrolysis.</text>
</comment>
<accession>A0A8C8MBY5</accession>
<sequence>ESRSKVLLAKLQRKTKVKEQQSLACQGEHKSKTIVQNDRDTSAKKKIKNKGDNLEETKQLSKGDNACKEEKCYKKYTTNKRQRSVSIILVLPQWLTEPDVIQRDITSNLVPISDVPGICTRLQRKLEGNGIQHLFPVHVEVIPVILENVSWSVDRKRGYKPRNICVSAPTGSGKTGNQFDLPMSSYAEGTSLKVVIIAGQKFFAKEQASGGTSHSLADIVVATPGRLVDHINKFGTPPLPCGSLIQIIDEADRMIDSMHQSWLSQVTKAVYRSKRGSEALLFSATLTQNPEKLQQLGLHQPRLFSSVHKVQLPPGPDKYYVPCTLTKRPLLILHFILCLKFSPILCFTNSRESAHRLCLLVQLFSGVQAAEFSSRLPMTGGEPLRSLNRERLLTSTDAAARGIVINGVKCVVNYDAPQFFRTYIYLCWKRVGKTARAGKALTKQNSTQRAMEMMWMCGQG</sequence>
<dbReference type="PANTHER" id="PTHR24031">
    <property type="entry name" value="RNA HELICASE"/>
    <property type="match status" value="1"/>
</dbReference>
<evidence type="ECO:0000256" key="6">
    <source>
        <dbReference type="RuleBase" id="RU000492"/>
    </source>
</evidence>
<evidence type="ECO:0000313" key="12">
    <source>
        <dbReference type="Proteomes" id="UP000694402"/>
    </source>
</evidence>
<evidence type="ECO:0000256" key="3">
    <source>
        <dbReference type="ARBA" id="ARBA00022806"/>
    </source>
</evidence>
<name>A0A8C8MBY5_ONCTS</name>
<keyword evidence="3 6" id="KW-0347">Helicase</keyword>
<keyword evidence="1 6" id="KW-0547">Nucleotide-binding</keyword>
<dbReference type="Gene3D" id="3.40.50.300">
    <property type="entry name" value="P-loop containing nucleotide triphosphate hydrolases"/>
    <property type="match status" value="3"/>
</dbReference>
<evidence type="ECO:0000256" key="4">
    <source>
        <dbReference type="ARBA" id="ARBA00022840"/>
    </source>
</evidence>
<dbReference type="PROSITE" id="PS51194">
    <property type="entry name" value="HELICASE_CTER"/>
    <property type="match status" value="1"/>
</dbReference>
<keyword evidence="5 7" id="KW-0694">RNA-binding</keyword>
<dbReference type="GO" id="GO:0003723">
    <property type="term" value="F:RNA binding"/>
    <property type="evidence" value="ECO:0007669"/>
    <property type="project" value="UniProtKB-UniRule"/>
</dbReference>